<dbReference type="OrthoDB" id="9814546at2"/>
<gene>
    <name evidence="8" type="ORF">SAE02_33960</name>
</gene>
<dbReference type="Proteomes" id="UP000321523">
    <property type="component" value="Unassembled WGS sequence"/>
</dbReference>
<dbReference type="InterPro" id="IPR006665">
    <property type="entry name" value="OmpA-like"/>
</dbReference>
<dbReference type="AlphaFoldDB" id="A0A512DRY7"/>
<dbReference type="CDD" id="cd07185">
    <property type="entry name" value="OmpA_C-like"/>
    <property type="match status" value="1"/>
</dbReference>
<evidence type="ECO:0000256" key="1">
    <source>
        <dbReference type="ARBA" id="ARBA00004442"/>
    </source>
</evidence>
<dbReference type="PANTHER" id="PTHR30329">
    <property type="entry name" value="STATOR ELEMENT OF FLAGELLAR MOTOR COMPLEX"/>
    <property type="match status" value="1"/>
</dbReference>
<evidence type="ECO:0000313" key="9">
    <source>
        <dbReference type="Proteomes" id="UP000321523"/>
    </source>
</evidence>
<dbReference type="InterPro" id="IPR006664">
    <property type="entry name" value="OMP_bac"/>
</dbReference>
<feature type="compositionally biased region" description="Polar residues" evidence="5">
    <location>
        <begin position="65"/>
        <end position="81"/>
    </location>
</feature>
<dbReference type="GO" id="GO:0009279">
    <property type="term" value="C:cell outer membrane"/>
    <property type="evidence" value="ECO:0007669"/>
    <property type="project" value="UniProtKB-SubCell"/>
</dbReference>
<feature type="chain" id="PRO_5022087891" evidence="6">
    <location>
        <begin position="26"/>
        <end position="236"/>
    </location>
</feature>
<reference evidence="8 9" key="1">
    <citation type="submission" date="2019-07" db="EMBL/GenBank/DDBJ databases">
        <title>Whole genome shotgun sequence of Skermanella aerolata NBRC 106429.</title>
        <authorList>
            <person name="Hosoyama A."/>
            <person name="Uohara A."/>
            <person name="Ohji S."/>
            <person name="Ichikawa N."/>
        </authorList>
    </citation>
    <scope>NUCLEOTIDE SEQUENCE [LARGE SCALE GENOMIC DNA]</scope>
    <source>
        <strain evidence="8 9">NBRC 106429</strain>
    </source>
</reference>
<dbReference type="EMBL" id="BJYZ01000015">
    <property type="protein sequence ID" value="GEO39248.1"/>
    <property type="molecule type" value="Genomic_DNA"/>
</dbReference>
<evidence type="ECO:0000313" key="8">
    <source>
        <dbReference type="EMBL" id="GEO39248.1"/>
    </source>
</evidence>
<dbReference type="SUPFAM" id="SSF103088">
    <property type="entry name" value="OmpA-like"/>
    <property type="match status" value="1"/>
</dbReference>
<dbReference type="InterPro" id="IPR036737">
    <property type="entry name" value="OmpA-like_sf"/>
</dbReference>
<evidence type="ECO:0000256" key="2">
    <source>
        <dbReference type="ARBA" id="ARBA00023136"/>
    </source>
</evidence>
<keyword evidence="9" id="KW-1185">Reference proteome</keyword>
<evidence type="ECO:0000259" key="7">
    <source>
        <dbReference type="PROSITE" id="PS51123"/>
    </source>
</evidence>
<dbReference type="PANTHER" id="PTHR30329:SF21">
    <property type="entry name" value="LIPOPROTEIN YIAD-RELATED"/>
    <property type="match status" value="1"/>
</dbReference>
<dbReference type="InterPro" id="IPR050330">
    <property type="entry name" value="Bact_OuterMem_StrucFunc"/>
</dbReference>
<keyword evidence="3" id="KW-0998">Cell outer membrane</keyword>
<comment type="caution">
    <text evidence="8">The sequence shown here is derived from an EMBL/GenBank/DDBJ whole genome shotgun (WGS) entry which is preliminary data.</text>
</comment>
<keyword evidence="6" id="KW-0732">Signal</keyword>
<dbReference type="PRINTS" id="PR01021">
    <property type="entry name" value="OMPADOMAIN"/>
</dbReference>
<proteinExistence type="predicted"/>
<sequence length="236" mass="25370">MHSIFSRSVVTALLLVPAFAASVSAGEVRMFDRPPTVSEVQEMLAAPAPAPRYRSIEIIGGAVKSAQSNAPSPSTTHASYETTERRQAAPATAMPPAPVEEAAMTPPAQVATAQAQPREERAHASDQAAFGFRINFRFDSAVIPADAYEYLDTVGTVLHSEPNVAIVVEGHTDAKGADAYNLKLSERRAKAVEDYLVQKHQIAESRIHAVGKGKAEPLTSNPFDPNNRRVQFARAN</sequence>
<dbReference type="PROSITE" id="PS51123">
    <property type="entry name" value="OMPA_2"/>
    <property type="match status" value="1"/>
</dbReference>
<evidence type="ECO:0000256" key="4">
    <source>
        <dbReference type="PROSITE-ProRule" id="PRU00473"/>
    </source>
</evidence>
<name>A0A512DRY7_9PROT</name>
<feature type="domain" description="OmpA-like" evidence="7">
    <location>
        <begin position="123"/>
        <end position="236"/>
    </location>
</feature>
<protein>
    <submittedName>
        <fullName evidence="8">Membrane protein</fullName>
    </submittedName>
</protein>
<accession>A0A512DRY7</accession>
<keyword evidence="2 4" id="KW-0472">Membrane</keyword>
<feature type="region of interest" description="Disordered" evidence="5">
    <location>
        <begin position="64"/>
        <end position="123"/>
    </location>
</feature>
<feature type="compositionally biased region" description="Low complexity" evidence="5">
    <location>
        <begin position="99"/>
        <end position="116"/>
    </location>
</feature>
<dbReference type="Gene3D" id="3.30.1330.60">
    <property type="entry name" value="OmpA-like domain"/>
    <property type="match status" value="1"/>
</dbReference>
<dbReference type="Pfam" id="PF00691">
    <property type="entry name" value="OmpA"/>
    <property type="match status" value="1"/>
</dbReference>
<dbReference type="RefSeq" id="WP_052831552.1">
    <property type="nucleotide sequence ID" value="NZ_BJYZ01000015.1"/>
</dbReference>
<evidence type="ECO:0000256" key="6">
    <source>
        <dbReference type="SAM" id="SignalP"/>
    </source>
</evidence>
<evidence type="ECO:0000256" key="3">
    <source>
        <dbReference type="ARBA" id="ARBA00023237"/>
    </source>
</evidence>
<evidence type="ECO:0000256" key="5">
    <source>
        <dbReference type="SAM" id="MobiDB-lite"/>
    </source>
</evidence>
<organism evidence="8 9">
    <name type="scientific">Skermanella aerolata</name>
    <dbReference type="NCBI Taxonomy" id="393310"/>
    <lineage>
        <taxon>Bacteria</taxon>
        <taxon>Pseudomonadati</taxon>
        <taxon>Pseudomonadota</taxon>
        <taxon>Alphaproteobacteria</taxon>
        <taxon>Rhodospirillales</taxon>
        <taxon>Azospirillaceae</taxon>
        <taxon>Skermanella</taxon>
    </lineage>
</organism>
<comment type="subcellular location">
    <subcellularLocation>
        <location evidence="1">Cell outer membrane</location>
    </subcellularLocation>
</comment>
<feature type="signal peptide" evidence="6">
    <location>
        <begin position="1"/>
        <end position="25"/>
    </location>
</feature>